<dbReference type="OrthoDB" id="8994871at2"/>
<proteinExistence type="predicted"/>
<evidence type="ECO:0000313" key="1">
    <source>
        <dbReference type="EMBL" id="APA88550.1"/>
    </source>
</evidence>
<reference evidence="1" key="1">
    <citation type="submission" date="2016-09" db="EMBL/GenBank/DDBJ databases">
        <title>The Complete Genome of Burkholderia sprentiae wsm5005.</title>
        <authorList>
            <person name="De Meyer S."/>
            <person name="Wang P."/>
            <person name="Terpolilli J."/>
        </authorList>
    </citation>
    <scope>NUCLEOTIDE SEQUENCE [LARGE SCALE GENOMIC DNA]</scope>
    <source>
        <strain evidence="1">WSM5005</strain>
    </source>
</reference>
<accession>A0A1I9YQS4</accession>
<name>A0A1I9YQS4_9BURK</name>
<evidence type="ECO:0000313" key="2">
    <source>
        <dbReference type="Proteomes" id="UP000179860"/>
    </source>
</evidence>
<dbReference type="RefSeq" id="WP_027196041.1">
    <property type="nucleotide sequence ID" value="NZ_CP017562.2"/>
</dbReference>
<dbReference type="EMBL" id="CP017562">
    <property type="protein sequence ID" value="APA88550.1"/>
    <property type="molecule type" value="Genomic_DNA"/>
</dbReference>
<protein>
    <submittedName>
        <fullName evidence="1">Uncharacterized protein</fullName>
    </submittedName>
</protein>
<reference evidence="1" key="2">
    <citation type="submission" date="2021-06" db="EMBL/GenBank/DDBJ databases">
        <authorList>
            <person name="Rogers T.H."/>
            <person name="Ramsay J.P."/>
            <person name="Wang P."/>
            <person name="Terpolilli J."/>
        </authorList>
    </citation>
    <scope>NUCLEOTIDE SEQUENCE [LARGE SCALE GENOMIC DNA]</scope>
    <source>
        <strain evidence="1">WSM5005</strain>
    </source>
</reference>
<sequence>MSADTHEACPYQLHSSLRLYAMVNKPLDAPSVSPGSHYCGDMQMLCHRADHRRMICTYLSPLDAILGSMDLHDDEDHFWPIDFRCVDTRHFLEQNGSLNVSVNYAFAADRGRIVVGKHAQPIMVYTGDSFEISRDQWDHFSIRFTGRVVDRIEDIFAKAGLSNFAETLEAMDGWSTAQIHDAAEEAIARMPPTIAAEELGKSSMDQCAIYDPESGDWHFVDF</sequence>
<dbReference type="AlphaFoldDB" id="A0A1I9YQS4"/>
<keyword evidence="2" id="KW-1185">Reference proteome</keyword>
<gene>
    <name evidence="1" type="ORF">BJG93_24720</name>
</gene>
<organism evidence="1 2">
    <name type="scientific">Paraburkholderia sprentiae WSM5005</name>
    <dbReference type="NCBI Taxonomy" id="754502"/>
    <lineage>
        <taxon>Bacteria</taxon>
        <taxon>Pseudomonadati</taxon>
        <taxon>Pseudomonadota</taxon>
        <taxon>Betaproteobacteria</taxon>
        <taxon>Burkholderiales</taxon>
        <taxon>Burkholderiaceae</taxon>
        <taxon>Paraburkholderia</taxon>
    </lineage>
</organism>
<dbReference type="KEGG" id="pspw:BJG93_24720"/>
<dbReference type="Proteomes" id="UP000179860">
    <property type="component" value="Chromosome 2"/>
</dbReference>